<dbReference type="AlphaFoldDB" id="A0A6A4J1F2"/>
<evidence type="ECO:0000256" key="1">
    <source>
        <dbReference type="SAM" id="MobiDB-lite"/>
    </source>
</evidence>
<feature type="compositionally biased region" description="Acidic residues" evidence="1">
    <location>
        <begin position="256"/>
        <end position="293"/>
    </location>
</feature>
<feature type="region of interest" description="Disordered" evidence="1">
    <location>
        <begin position="403"/>
        <end position="548"/>
    </location>
</feature>
<feature type="compositionally biased region" description="Basic and acidic residues" evidence="1">
    <location>
        <begin position="471"/>
        <end position="485"/>
    </location>
</feature>
<dbReference type="InterPro" id="IPR031941">
    <property type="entry name" value="DUF4773"/>
</dbReference>
<dbReference type="PANTHER" id="PTHR36299">
    <property type="entry name" value="AGAP008005-PA"/>
    <property type="match status" value="1"/>
</dbReference>
<dbReference type="OrthoDB" id="5952164at2759"/>
<gene>
    <name evidence="2" type="ORF">GE061_001350</name>
</gene>
<feature type="compositionally biased region" description="Basic and acidic residues" evidence="1">
    <location>
        <begin position="29"/>
        <end position="38"/>
    </location>
</feature>
<dbReference type="PANTHER" id="PTHR36299:SF3">
    <property type="entry name" value="FI03431P"/>
    <property type="match status" value="1"/>
</dbReference>
<feature type="compositionally biased region" description="Polar residues" evidence="1">
    <location>
        <begin position="421"/>
        <end position="440"/>
    </location>
</feature>
<feature type="compositionally biased region" description="Polar residues" evidence="1">
    <location>
        <begin position="340"/>
        <end position="375"/>
    </location>
</feature>
<feature type="region of interest" description="Disordered" evidence="1">
    <location>
        <begin position="247"/>
        <end position="298"/>
    </location>
</feature>
<dbReference type="Pfam" id="PF15998">
    <property type="entry name" value="DUF4773"/>
    <property type="match status" value="1"/>
</dbReference>
<dbReference type="Proteomes" id="UP000466442">
    <property type="component" value="Linkage Group LG1"/>
</dbReference>
<organism evidence="2 3">
    <name type="scientific">Apolygus lucorum</name>
    <name type="common">Small green plant bug</name>
    <name type="synonym">Lygocoris lucorum</name>
    <dbReference type="NCBI Taxonomy" id="248454"/>
    <lineage>
        <taxon>Eukaryota</taxon>
        <taxon>Metazoa</taxon>
        <taxon>Ecdysozoa</taxon>
        <taxon>Arthropoda</taxon>
        <taxon>Hexapoda</taxon>
        <taxon>Insecta</taxon>
        <taxon>Pterygota</taxon>
        <taxon>Neoptera</taxon>
        <taxon>Paraneoptera</taxon>
        <taxon>Hemiptera</taxon>
        <taxon>Heteroptera</taxon>
        <taxon>Panheteroptera</taxon>
        <taxon>Cimicomorpha</taxon>
        <taxon>Miridae</taxon>
        <taxon>Mirini</taxon>
        <taxon>Apolygus</taxon>
    </lineage>
</organism>
<protein>
    <submittedName>
        <fullName evidence="2">Uncharacterized protein</fullName>
    </submittedName>
</protein>
<feature type="compositionally biased region" description="Basic residues" evidence="1">
    <location>
        <begin position="96"/>
        <end position="111"/>
    </location>
</feature>
<feature type="compositionally biased region" description="Acidic residues" evidence="1">
    <location>
        <begin position="445"/>
        <end position="466"/>
    </location>
</feature>
<feature type="compositionally biased region" description="Polar residues" evidence="1">
    <location>
        <begin position="403"/>
        <end position="414"/>
    </location>
</feature>
<keyword evidence="3" id="KW-1185">Reference proteome</keyword>
<accession>A0A6A4J1F2</accession>
<sequence length="620" mass="68213">MSGAVQKRYPPQGRVRIIDPSPCINFRVRRGEDGKEKITGGGRSPVGAEEKESGALGESSRPSRAVSSSGDTRELWAESLTFVKDRKGVKPPKLRIRSVDKKHHHQKHHGLSRQAPNTKPGSAAPNRYCQCTSLQCNCCRDFSLPVVSLKGPGCANVQYLTGDSMRLTMSFGDRILRNMTLNGKKPRPVCVGLPGAETKFCGRIYGIQRVGDQFKACLALEMRSLDEIEAALRVSCFKFGPDGVKLEPGRPVPGTDDYDDDDDYGFDEDDDDDDDDFLADDDDDDDEENDVDSGDYTGFSALGDEFLDGFFGGGSSKKKKKTVTTTATPVKVVTKKPNAASATTMKTQAIPSTTLAPGLSQSTTPGKSKNVSESTVMGEMNEDTTGSPMVVTSTEFSIKVVQDGNTIEDTTNNIPAGIPENTHNVTAQGVTDKITTQSPKVTDVKDEDEDDDEEENEEEEEEEEGSTDGGLVEKPKEKEELLQAKDDDENILDGILGSDDDDDDEDDDEDDDTTNNNNKEEEDDDDDDEDEFRQLRSHIPRGPYHPMTLEDQERQFPGLSALIKPPSVPFMSLQEQERRFPGLSALIRPPPVPQLQPEIAFDFPPVRSARTHRRMRLPPL</sequence>
<comment type="caution">
    <text evidence="2">The sequence shown here is derived from an EMBL/GenBank/DDBJ whole genome shotgun (WGS) entry which is preliminary data.</text>
</comment>
<dbReference type="EMBL" id="WIXP02000001">
    <property type="protein sequence ID" value="KAF6216998.1"/>
    <property type="molecule type" value="Genomic_DNA"/>
</dbReference>
<evidence type="ECO:0000313" key="3">
    <source>
        <dbReference type="Proteomes" id="UP000466442"/>
    </source>
</evidence>
<feature type="compositionally biased region" description="Acidic residues" evidence="1">
    <location>
        <begin position="520"/>
        <end position="531"/>
    </location>
</feature>
<feature type="region of interest" description="Disordered" evidence="1">
    <location>
        <begin position="337"/>
        <end position="390"/>
    </location>
</feature>
<feature type="region of interest" description="Disordered" evidence="1">
    <location>
        <begin position="26"/>
        <end position="71"/>
    </location>
</feature>
<feature type="region of interest" description="Disordered" evidence="1">
    <location>
        <begin position="1"/>
        <end position="20"/>
    </location>
</feature>
<proteinExistence type="predicted"/>
<feature type="region of interest" description="Disordered" evidence="1">
    <location>
        <begin position="96"/>
        <end position="122"/>
    </location>
</feature>
<feature type="compositionally biased region" description="Low complexity" evidence="1">
    <location>
        <begin position="59"/>
        <end position="69"/>
    </location>
</feature>
<reference evidence="2" key="1">
    <citation type="journal article" date="2021" name="Mol. Ecol. Resour.">
        <title>Apolygus lucorum genome provides insights into omnivorousness and mesophyll feeding.</title>
        <authorList>
            <person name="Liu Y."/>
            <person name="Liu H."/>
            <person name="Wang H."/>
            <person name="Huang T."/>
            <person name="Liu B."/>
            <person name="Yang B."/>
            <person name="Yin L."/>
            <person name="Li B."/>
            <person name="Zhang Y."/>
            <person name="Zhang S."/>
            <person name="Jiang F."/>
            <person name="Zhang X."/>
            <person name="Ren Y."/>
            <person name="Wang B."/>
            <person name="Wang S."/>
            <person name="Lu Y."/>
            <person name="Wu K."/>
            <person name="Fan W."/>
            <person name="Wang G."/>
        </authorList>
    </citation>
    <scope>NUCLEOTIDE SEQUENCE</scope>
    <source>
        <strain evidence="2">12Hb</strain>
    </source>
</reference>
<feature type="compositionally biased region" description="Acidic residues" evidence="1">
    <location>
        <begin position="498"/>
        <end position="513"/>
    </location>
</feature>
<name>A0A6A4J1F2_APOLU</name>
<evidence type="ECO:0000313" key="2">
    <source>
        <dbReference type="EMBL" id="KAF6216998.1"/>
    </source>
</evidence>